<dbReference type="STRING" id="1798692.A3G00_03920"/>
<protein>
    <submittedName>
        <fullName evidence="2">DNA methylase</fullName>
    </submittedName>
</protein>
<feature type="domain" description="DUF559" evidence="1">
    <location>
        <begin position="11"/>
        <end position="115"/>
    </location>
</feature>
<dbReference type="InterPro" id="IPR047216">
    <property type="entry name" value="Endonuclease_DUF559_bact"/>
</dbReference>
<dbReference type="CDD" id="cd01038">
    <property type="entry name" value="Endonuclease_DUF559"/>
    <property type="match status" value="1"/>
</dbReference>
<name>A0A1F6MVD8_9BACT</name>
<evidence type="ECO:0000259" key="1">
    <source>
        <dbReference type="Pfam" id="PF04480"/>
    </source>
</evidence>
<comment type="caution">
    <text evidence="2">The sequence shown here is derived from an EMBL/GenBank/DDBJ whole genome shotgun (WGS) entry which is preliminary data.</text>
</comment>
<dbReference type="Gene3D" id="3.40.960.10">
    <property type="entry name" value="VSR Endonuclease"/>
    <property type="match status" value="1"/>
</dbReference>
<keyword evidence="2" id="KW-0489">Methyltransferase</keyword>
<accession>A0A1F6MVD8</accession>
<proteinExistence type="predicted"/>
<dbReference type="PANTHER" id="PTHR38590:SF1">
    <property type="entry name" value="BLL0828 PROTEIN"/>
    <property type="match status" value="1"/>
</dbReference>
<dbReference type="AlphaFoldDB" id="A0A1F6MVD8"/>
<sequence>MIKKFIPYDPKLKERARNLRLNSTLAEILLWKYLSGKQLEGYKFHRQKPLYRYIVDFFCSELMLAIEVDGISHDGKIHYDNQRQKFLESNDIKFLRFTENQVKCHMEGVWEVINDWIKHHKEG</sequence>
<dbReference type="Pfam" id="PF04480">
    <property type="entry name" value="DUF559"/>
    <property type="match status" value="1"/>
</dbReference>
<dbReference type="PANTHER" id="PTHR38590">
    <property type="entry name" value="BLL0828 PROTEIN"/>
    <property type="match status" value="1"/>
</dbReference>
<reference evidence="2 3" key="1">
    <citation type="journal article" date="2016" name="Nat. Commun.">
        <title>Thousands of microbial genomes shed light on interconnected biogeochemical processes in an aquifer system.</title>
        <authorList>
            <person name="Anantharaman K."/>
            <person name="Brown C.T."/>
            <person name="Hug L.A."/>
            <person name="Sharon I."/>
            <person name="Castelle C.J."/>
            <person name="Probst A.J."/>
            <person name="Thomas B.C."/>
            <person name="Singh A."/>
            <person name="Wilkins M.J."/>
            <person name="Karaoz U."/>
            <person name="Brodie E.L."/>
            <person name="Williams K.H."/>
            <person name="Hubbard S.S."/>
            <person name="Banfield J.F."/>
        </authorList>
    </citation>
    <scope>NUCLEOTIDE SEQUENCE [LARGE SCALE GENOMIC DNA]</scope>
</reference>
<dbReference type="EMBL" id="MFQN01000004">
    <property type="protein sequence ID" value="OGH75614.1"/>
    <property type="molecule type" value="Genomic_DNA"/>
</dbReference>
<dbReference type="Proteomes" id="UP000178347">
    <property type="component" value="Unassembled WGS sequence"/>
</dbReference>
<evidence type="ECO:0000313" key="2">
    <source>
        <dbReference type="EMBL" id="OGH75614.1"/>
    </source>
</evidence>
<organism evidence="2 3">
    <name type="scientific">Candidatus Magasanikbacteria bacterium RIFCSPLOWO2_12_FULL_43_12</name>
    <dbReference type="NCBI Taxonomy" id="1798692"/>
    <lineage>
        <taxon>Bacteria</taxon>
        <taxon>Candidatus Magasanikiibacteriota</taxon>
    </lineage>
</organism>
<gene>
    <name evidence="2" type="ORF">A3G00_03920</name>
</gene>
<dbReference type="InterPro" id="IPR011335">
    <property type="entry name" value="Restrct_endonuc-II-like"/>
</dbReference>
<dbReference type="GO" id="GO:0008168">
    <property type="term" value="F:methyltransferase activity"/>
    <property type="evidence" value="ECO:0007669"/>
    <property type="project" value="UniProtKB-KW"/>
</dbReference>
<dbReference type="SUPFAM" id="SSF52980">
    <property type="entry name" value="Restriction endonuclease-like"/>
    <property type="match status" value="1"/>
</dbReference>
<dbReference type="InterPro" id="IPR007569">
    <property type="entry name" value="DUF559"/>
</dbReference>
<dbReference type="GO" id="GO:0032259">
    <property type="term" value="P:methylation"/>
    <property type="evidence" value="ECO:0007669"/>
    <property type="project" value="UniProtKB-KW"/>
</dbReference>
<keyword evidence="2" id="KW-0808">Transferase</keyword>
<evidence type="ECO:0000313" key="3">
    <source>
        <dbReference type="Proteomes" id="UP000178347"/>
    </source>
</evidence>